<keyword evidence="10" id="KW-1185">Reference proteome</keyword>
<evidence type="ECO:0000256" key="2">
    <source>
        <dbReference type="ARBA" id="ARBA00008163"/>
    </source>
</evidence>
<dbReference type="Gene3D" id="2.40.160.60">
    <property type="entry name" value="Outer membrane protein transport protein (OMPP1/FadL/TodX)"/>
    <property type="match status" value="1"/>
</dbReference>
<evidence type="ECO:0000256" key="5">
    <source>
        <dbReference type="ARBA" id="ARBA00022729"/>
    </source>
</evidence>
<dbReference type="Proteomes" id="UP000199256">
    <property type="component" value="Unassembled WGS sequence"/>
</dbReference>
<feature type="signal peptide" evidence="8">
    <location>
        <begin position="1"/>
        <end position="26"/>
    </location>
</feature>
<dbReference type="OrthoDB" id="19849at2"/>
<keyword evidence="3" id="KW-1134">Transmembrane beta strand</keyword>
<keyword evidence="4" id="KW-0812">Transmembrane</keyword>
<evidence type="ECO:0000256" key="7">
    <source>
        <dbReference type="ARBA" id="ARBA00023237"/>
    </source>
</evidence>
<evidence type="ECO:0000256" key="4">
    <source>
        <dbReference type="ARBA" id="ARBA00022692"/>
    </source>
</evidence>
<gene>
    <name evidence="9" type="ORF">SAMN05444515_11156</name>
</gene>
<sequence>MTMPFKRATLALCVMGIMGASATAQATNAMNMDAYGAIAGGMGGAGLAHETGNSAVMNNPATLGMRRGEVNTVGLGYALLAPRVTAEHPQAGKDKSRARTFHMPSVSYIRTQDRFSFGAAVMAQGGMGTDYRTGSSLFSGGTSMMGNMVPLSGEPIKSELSMGRVMFPLAFRVNDRVAVAAQLDYVWAALDLQMDFDGQTFGMLAQPGGTPNLGSASGSMITERFQPAVQAGNIQDVSYARFDFNRDNRFRGEANGTGLAGKLGIVVKATDRVTLGASYHTRTRLDDLSSSSARLSLGVLPQGSTDFQTQTVSGRIQVNDFQWPESYHLGVAFQATDRLLLAGDIRHVLWSDVMKSLDMTFTADNTPENGDFAGAQLDTSLTQRWKDQTVIALGAAYRVNERWTVRGGTNYASNPIPDETVNPLFPAIVQHHLTGGFSYRFSPQSALHASLTYAPKATVTQTGPAFGGTRISHSQTVYRVNYGYRF</sequence>
<reference evidence="10" key="1">
    <citation type="submission" date="2016-10" db="EMBL/GenBank/DDBJ databases">
        <authorList>
            <person name="Varghese N."/>
            <person name="Submissions S."/>
        </authorList>
    </citation>
    <scope>NUCLEOTIDE SEQUENCE [LARGE SCALE GENOMIC DNA]</scope>
    <source>
        <strain evidence="10">DSM 241</strain>
    </source>
</reference>
<dbReference type="RefSeq" id="WP_090254067.1">
    <property type="nucleotide sequence ID" value="NZ_FOAA01000011.1"/>
</dbReference>
<protein>
    <submittedName>
        <fullName evidence="9">Long-chain fatty acid transport protein</fullName>
    </submittedName>
</protein>
<dbReference type="GO" id="GO:0015483">
    <property type="term" value="F:long-chain fatty acid transporting porin activity"/>
    <property type="evidence" value="ECO:0007669"/>
    <property type="project" value="TreeGrafter"/>
</dbReference>
<evidence type="ECO:0000313" key="10">
    <source>
        <dbReference type="Proteomes" id="UP000199256"/>
    </source>
</evidence>
<evidence type="ECO:0000313" key="9">
    <source>
        <dbReference type="EMBL" id="SEL20126.1"/>
    </source>
</evidence>
<keyword evidence="5 8" id="KW-0732">Signal</keyword>
<comment type="similarity">
    <text evidence="2">Belongs to the OmpP1/FadL family.</text>
</comment>
<name>A0A1H7N922_9GAMM</name>
<organism evidence="9 10">
    <name type="scientific">Ectothiorhodospira marina</name>
    <dbReference type="NCBI Taxonomy" id="1396821"/>
    <lineage>
        <taxon>Bacteria</taxon>
        <taxon>Pseudomonadati</taxon>
        <taxon>Pseudomonadota</taxon>
        <taxon>Gammaproteobacteria</taxon>
        <taxon>Chromatiales</taxon>
        <taxon>Ectothiorhodospiraceae</taxon>
        <taxon>Ectothiorhodospira</taxon>
    </lineage>
</organism>
<dbReference type="InterPro" id="IPR005017">
    <property type="entry name" value="OMPP1/FadL/TodX"/>
</dbReference>
<evidence type="ECO:0000256" key="3">
    <source>
        <dbReference type="ARBA" id="ARBA00022452"/>
    </source>
</evidence>
<dbReference type="PANTHER" id="PTHR35093">
    <property type="entry name" value="OUTER MEMBRANE PROTEIN NMB0088-RELATED"/>
    <property type="match status" value="1"/>
</dbReference>
<evidence type="ECO:0000256" key="6">
    <source>
        <dbReference type="ARBA" id="ARBA00023136"/>
    </source>
</evidence>
<accession>A0A1H7N922</accession>
<keyword evidence="6" id="KW-0472">Membrane</keyword>
<dbReference type="STRING" id="1396821.SAMN05444515_11156"/>
<dbReference type="GO" id="GO:0009279">
    <property type="term" value="C:cell outer membrane"/>
    <property type="evidence" value="ECO:0007669"/>
    <property type="project" value="UniProtKB-SubCell"/>
</dbReference>
<proteinExistence type="inferred from homology"/>
<dbReference type="PANTHER" id="PTHR35093:SF8">
    <property type="entry name" value="OUTER MEMBRANE PROTEIN NMB0088-RELATED"/>
    <property type="match status" value="1"/>
</dbReference>
<dbReference type="SUPFAM" id="SSF56935">
    <property type="entry name" value="Porins"/>
    <property type="match status" value="1"/>
</dbReference>
<evidence type="ECO:0000256" key="1">
    <source>
        <dbReference type="ARBA" id="ARBA00004571"/>
    </source>
</evidence>
<evidence type="ECO:0000256" key="8">
    <source>
        <dbReference type="SAM" id="SignalP"/>
    </source>
</evidence>
<dbReference type="EMBL" id="FOAA01000011">
    <property type="protein sequence ID" value="SEL20126.1"/>
    <property type="molecule type" value="Genomic_DNA"/>
</dbReference>
<dbReference type="AlphaFoldDB" id="A0A1H7N922"/>
<dbReference type="Pfam" id="PF03349">
    <property type="entry name" value="Toluene_X"/>
    <property type="match status" value="1"/>
</dbReference>
<comment type="subcellular location">
    <subcellularLocation>
        <location evidence="1">Cell outer membrane</location>
        <topology evidence="1">Multi-pass membrane protein</topology>
    </subcellularLocation>
</comment>
<keyword evidence="7" id="KW-0998">Cell outer membrane</keyword>
<feature type="chain" id="PRO_5011639823" evidence="8">
    <location>
        <begin position="27"/>
        <end position="486"/>
    </location>
</feature>